<keyword evidence="2" id="KW-0813">Transport</keyword>
<dbReference type="PANTHER" id="PTHR30483:SF6">
    <property type="entry name" value="PERIPLASMIC BINDING PROTEIN OF ABC TRANSPORTER FOR NATURAL AMINO ACIDS"/>
    <property type="match status" value="1"/>
</dbReference>
<dbReference type="CDD" id="cd06347">
    <property type="entry name" value="PBP1_ABC_LivK_ligand_binding-like"/>
    <property type="match status" value="1"/>
</dbReference>
<dbReference type="PANTHER" id="PTHR30483">
    <property type="entry name" value="LEUCINE-SPECIFIC-BINDING PROTEIN"/>
    <property type="match status" value="1"/>
</dbReference>
<feature type="chain" id="PRO_5006133117" evidence="5">
    <location>
        <begin position="24"/>
        <end position="392"/>
    </location>
</feature>
<evidence type="ECO:0000256" key="5">
    <source>
        <dbReference type="SAM" id="SignalP"/>
    </source>
</evidence>
<keyword evidence="4" id="KW-0029">Amino-acid transport</keyword>
<dbReference type="OrthoDB" id="9783240at2"/>
<gene>
    <name evidence="7" type="ORF">ADM99_07115</name>
</gene>
<keyword evidence="3 5" id="KW-0732">Signal</keyword>
<feature type="signal peptide" evidence="5">
    <location>
        <begin position="1"/>
        <end position="23"/>
    </location>
</feature>
<comment type="similarity">
    <text evidence="1">Belongs to the leucine-binding protein family.</text>
</comment>
<feature type="domain" description="Leucine-binding protein" evidence="6">
    <location>
        <begin position="36"/>
        <end position="382"/>
    </location>
</feature>
<evidence type="ECO:0000259" key="6">
    <source>
        <dbReference type="Pfam" id="PF13458"/>
    </source>
</evidence>
<dbReference type="GO" id="GO:0006865">
    <property type="term" value="P:amino acid transport"/>
    <property type="evidence" value="ECO:0007669"/>
    <property type="project" value="UniProtKB-KW"/>
</dbReference>
<keyword evidence="8" id="KW-1185">Reference proteome</keyword>
<dbReference type="PRINTS" id="PR00337">
    <property type="entry name" value="LEUILEVALBP"/>
</dbReference>
<sequence length="392" mass="41510">MRAFKVFGLLMVVVMVLSACAPAAAPAAGGAAAGGEIKIAILAPLSGPVPTFGLSTKEGATLAVKEWNDKGGVLGKKIVAIVEDSQCTPDPAVNAANKVINQDKVKYIVGEVCSKASIPVSEIANEKKVVQISGTSTNPSVVRDAAGKVKPFTFVACFNDDTQGKVIAKFAKENIKAKTAFIMLDQANDYVKGLAEYFEKYFTADGGTIVGKETYTSKDTDFSTVLAKIAEAKPDVVVLPDYYNIVNLVTKQAKEKGITAPFIGGDGWDSPDLDPKAADGGFFTNHYSPTEDREKVKTFVKNYGEAYKNDKGEPKTPDALAALAYDATNILIEAISKAGEDDATKVADTIAKGKFEAVSGSITFDEFHTPIKPVTVIAVKDGKVTFNSQVMP</sequence>
<dbReference type="InterPro" id="IPR000709">
    <property type="entry name" value="Leu_Ile_Val-bd"/>
</dbReference>
<dbReference type="RefSeq" id="WP_062421064.1">
    <property type="nucleotide sequence ID" value="NZ_BBYA01000008.1"/>
</dbReference>
<evidence type="ECO:0000256" key="1">
    <source>
        <dbReference type="ARBA" id="ARBA00010062"/>
    </source>
</evidence>
<dbReference type="PATRIC" id="fig|229920.5.peg.1391"/>
<dbReference type="InterPro" id="IPR028081">
    <property type="entry name" value="Leu-bd"/>
</dbReference>
<evidence type="ECO:0000256" key="3">
    <source>
        <dbReference type="ARBA" id="ARBA00022729"/>
    </source>
</evidence>
<protein>
    <submittedName>
        <fullName evidence="7">Branched-chain amino acid ABC transporter substrate-binding protein</fullName>
    </submittedName>
</protein>
<dbReference type="SUPFAM" id="SSF53822">
    <property type="entry name" value="Periplasmic binding protein-like I"/>
    <property type="match status" value="1"/>
</dbReference>
<comment type="caution">
    <text evidence="7">The sequence shown here is derived from an EMBL/GenBank/DDBJ whole genome shotgun (WGS) entry which is preliminary data.</text>
</comment>
<evidence type="ECO:0000256" key="2">
    <source>
        <dbReference type="ARBA" id="ARBA00022448"/>
    </source>
</evidence>
<dbReference type="AlphaFoldDB" id="A0A0P6XLU4"/>
<dbReference type="PROSITE" id="PS51257">
    <property type="entry name" value="PROKAR_LIPOPROTEIN"/>
    <property type="match status" value="1"/>
</dbReference>
<dbReference type="STRING" id="229920.ADM99_07115"/>
<dbReference type="InterPro" id="IPR051010">
    <property type="entry name" value="BCAA_transport"/>
</dbReference>
<evidence type="ECO:0000313" key="7">
    <source>
        <dbReference type="EMBL" id="KPL72824.1"/>
    </source>
</evidence>
<dbReference type="InterPro" id="IPR028082">
    <property type="entry name" value="Peripla_BP_I"/>
</dbReference>
<dbReference type="Gene3D" id="3.40.50.2300">
    <property type="match status" value="2"/>
</dbReference>
<dbReference type="Pfam" id="PF13458">
    <property type="entry name" value="Peripla_BP_6"/>
    <property type="match status" value="1"/>
</dbReference>
<dbReference type="EMBL" id="LGCK01000007">
    <property type="protein sequence ID" value="KPL72824.1"/>
    <property type="molecule type" value="Genomic_DNA"/>
</dbReference>
<evidence type="ECO:0000256" key="4">
    <source>
        <dbReference type="ARBA" id="ARBA00022970"/>
    </source>
</evidence>
<reference evidence="7 8" key="1">
    <citation type="submission" date="2015-07" db="EMBL/GenBank/DDBJ databases">
        <title>Genome sequence of Leptolinea tardivitalis DSM 16556.</title>
        <authorList>
            <person name="Hemp J."/>
            <person name="Ward L.M."/>
            <person name="Pace L.A."/>
            <person name="Fischer W.W."/>
        </authorList>
    </citation>
    <scope>NUCLEOTIDE SEQUENCE [LARGE SCALE GENOMIC DNA]</scope>
    <source>
        <strain evidence="7 8">YMTK-2</strain>
    </source>
</reference>
<organism evidence="7 8">
    <name type="scientific">Leptolinea tardivitalis</name>
    <dbReference type="NCBI Taxonomy" id="229920"/>
    <lineage>
        <taxon>Bacteria</taxon>
        <taxon>Bacillati</taxon>
        <taxon>Chloroflexota</taxon>
        <taxon>Anaerolineae</taxon>
        <taxon>Anaerolineales</taxon>
        <taxon>Anaerolineaceae</taxon>
        <taxon>Leptolinea</taxon>
    </lineage>
</organism>
<proteinExistence type="inferred from homology"/>
<evidence type="ECO:0000313" key="8">
    <source>
        <dbReference type="Proteomes" id="UP000050430"/>
    </source>
</evidence>
<name>A0A0P6XLU4_9CHLR</name>
<dbReference type="Proteomes" id="UP000050430">
    <property type="component" value="Unassembled WGS sequence"/>
</dbReference>
<accession>A0A0P6XLU4</accession>